<evidence type="ECO:0000256" key="1">
    <source>
        <dbReference type="PROSITE-ProRule" id="PRU00266"/>
    </source>
</evidence>
<dbReference type="AlphaFoldDB" id="A0AAD8AI69"/>
<protein>
    <recommendedName>
        <fullName evidence="7">DRBM domain-containing protein</fullName>
    </recommendedName>
</protein>
<reference evidence="5" key="2">
    <citation type="submission" date="2023-05" db="EMBL/GenBank/DDBJ databases">
        <authorList>
            <person name="Fouks B."/>
        </authorList>
    </citation>
    <scope>NUCLEOTIDE SEQUENCE</scope>
    <source>
        <strain evidence="5">Stay&amp;Tobe</strain>
        <tissue evidence="5">Testes</tissue>
    </source>
</reference>
<evidence type="ECO:0000313" key="5">
    <source>
        <dbReference type="EMBL" id="KAJ9599481.1"/>
    </source>
</evidence>
<feature type="region of interest" description="Disordered" evidence="2">
    <location>
        <begin position="120"/>
        <end position="150"/>
    </location>
</feature>
<dbReference type="Gene3D" id="3.30.160.20">
    <property type="match status" value="1"/>
</dbReference>
<dbReference type="PANTHER" id="PTHR48430:SF1">
    <property type="entry name" value="PARTNER OF XRN-2 PROTEIN 1"/>
    <property type="match status" value="1"/>
</dbReference>
<reference evidence="5" key="1">
    <citation type="journal article" date="2023" name="IScience">
        <title>Live-bearing cockroach genome reveals convergent evolutionary mechanisms linked to viviparity in insects and beyond.</title>
        <authorList>
            <person name="Fouks B."/>
            <person name="Harrison M.C."/>
            <person name="Mikhailova A.A."/>
            <person name="Marchal E."/>
            <person name="English S."/>
            <person name="Carruthers M."/>
            <person name="Jennings E.C."/>
            <person name="Chiamaka E.L."/>
            <person name="Frigard R.A."/>
            <person name="Pippel M."/>
            <person name="Attardo G.M."/>
            <person name="Benoit J.B."/>
            <person name="Bornberg-Bauer E."/>
            <person name="Tobe S.S."/>
        </authorList>
    </citation>
    <scope>NUCLEOTIDE SEQUENCE</scope>
    <source>
        <strain evidence="5">Stay&amp;Tobe</strain>
    </source>
</reference>
<accession>A0AAD8AI69</accession>
<dbReference type="GO" id="GO:0010468">
    <property type="term" value="P:regulation of gene expression"/>
    <property type="evidence" value="ECO:0007669"/>
    <property type="project" value="UniProtKB-ARBA"/>
</dbReference>
<dbReference type="PROSITE" id="PS50137">
    <property type="entry name" value="DS_RBD"/>
    <property type="match status" value="1"/>
</dbReference>
<evidence type="ECO:0000313" key="6">
    <source>
        <dbReference type="Proteomes" id="UP001233999"/>
    </source>
</evidence>
<gene>
    <name evidence="5" type="ORF">L9F63_010051</name>
</gene>
<dbReference type="GO" id="GO:0003723">
    <property type="term" value="F:RNA binding"/>
    <property type="evidence" value="ECO:0007669"/>
    <property type="project" value="UniProtKB-UniRule"/>
</dbReference>
<organism evidence="5 6">
    <name type="scientific">Diploptera punctata</name>
    <name type="common">Pacific beetle cockroach</name>
    <dbReference type="NCBI Taxonomy" id="6984"/>
    <lineage>
        <taxon>Eukaryota</taxon>
        <taxon>Metazoa</taxon>
        <taxon>Ecdysozoa</taxon>
        <taxon>Arthropoda</taxon>
        <taxon>Hexapoda</taxon>
        <taxon>Insecta</taxon>
        <taxon>Pterygota</taxon>
        <taxon>Neoptera</taxon>
        <taxon>Polyneoptera</taxon>
        <taxon>Dictyoptera</taxon>
        <taxon>Blattodea</taxon>
        <taxon>Blaberoidea</taxon>
        <taxon>Blaberidae</taxon>
        <taxon>Diplopterinae</taxon>
        <taxon>Diploptera</taxon>
    </lineage>
</organism>
<evidence type="ECO:0000259" key="4">
    <source>
        <dbReference type="PROSITE" id="PS51827"/>
    </source>
</evidence>
<dbReference type="SUPFAM" id="SSF54768">
    <property type="entry name" value="dsRNA-binding domain-like"/>
    <property type="match status" value="1"/>
</dbReference>
<keyword evidence="6" id="KW-1185">Reference proteome</keyword>
<evidence type="ECO:0008006" key="7">
    <source>
        <dbReference type="Google" id="ProtNLM"/>
    </source>
</evidence>
<dbReference type="InterPro" id="IPR014720">
    <property type="entry name" value="dsRBD_dom"/>
</dbReference>
<comment type="caution">
    <text evidence="5">The sequence shown here is derived from an EMBL/GenBank/DDBJ whole genome shotgun (WGS) entry which is preliminary data.</text>
</comment>
<evidence type="ECO:0000259" key="3">
    <source>
        <dbReference type="PROSITE" id="PS50137"/>
    </source>
</evidence>
<dbReference type="EMBL" id="JASPKZ010000805">
    <property type="protein sequence ID" value="KAJ9599481.1"/>
    <property type="molecule type" value="Genomic_DNA"/>
</dbReference>
<dbReference type="InterPro" id="IPR021859">
    <property type="entry name" value="XTBD"/>
</dbReference>
<dbReference type="PANTHER" id="PTHR48430">
    <property type="entry name" value="PARTNER OF XRN-2 PROTEIN 1"/>
    <property type="match status" value="1"/>
</dbReference>
<dbReference type="Pfam" id="PF11952">
    <property type="entry name" value="XTBD"/>
    <property type="match status" value="1"/>
</dbReference>
<evidence type="ECO:0000256" key="2">
    <source>
        <dbReference type="SAM" id="MobiDB-lite"/>
    </source>
</evidence>
<keyword evidence="1" id="KW-0694">RNA-binding</keyword>
<name>A0AAD8AI69_DIPPU</name>
<feature type="domain" description="DRBM" evidence="3">
    <location>
        <begin position="217"/>
        <end position="256"/>
    </location>
</feature>
<dbReference type="PROSITE" id="PS51827">
    <property type="entry name" value="XTBD"/>
    <property type="match status" value="1"/>
</dbReference>
<proteinExistence type="predicted"/>
<feature type="domain" description="XRN2-binding (XTBD)" evidence="4">
    <location>
        <begin position="1"/>
        <end position="65"/>
    </location>
</feature>
<feature type="region of interest" description="Disordered" evidence="2">
    <location>
        <begin position="62"/>
        <end position="101"/>
    </location>
</feature>
<feature type="compositionally biased region" description="Polar residues" evidence="2">
    <location>
        <begin position="121"/>
        <end position="136"/>
    </location>
</feature>
<feature type="compositionally biased region" description="Low complexity" evidence="2">
    <location>
        <begin position="137"/>
        <end position="150"/>
    </location>
</feature>
<sequence length="265" mass="29742">MVAHKNKYSEERLVCLAQVFTNIEFMGCRYPAETMQLVAQLAEGVADSYREKQKNRLQRTFVQASDAAGAKAKGLKRPAEDEEEKTQPSVPNKKLNNTKLSKKKLRKLKRAQRALKKLKNMSQAMQETQKSGFATVSSGSNNSSSRFNSSHYGGAKTYHIGQSTNGKFDYKALRTPGPYGNLILIEPVYQNMNPNHIINTSAGACHIPMESRYTKEEKRHTCKIFLNGTFLAEGIGDTKKAASRRASESGLEMLKRMYYTVKVCK</sequence>
<dbReference type="Proteomes" id="UP001233999">
    <property type="component" value="Unassembled WGS sequence"/>
</dbReference>